<accession>A0A9C6X0G6</accession>
<feature type="region of interest" description="Disordered" evidence="1">
    <location>
        <begin position="1"/>
        <end position="72"/>
    </location>
</feature>
<dbReference type="KEGG" id="foc:127749714"/>
<feature type="compositionally biased region" description="Low complexity" evidence="1">
    <location>
        <begin position="62"/>
        <end position="72"/>
    </location>
</feature>
<proteinExistence type="predicted"/>
<feature type="compositionally biased region" description="Basic and acidic residues" evidence="1">
    <location>
        <begin position="1"/>
        <end position="61"/>
    </location>
</feature>
<dbReference type="Proteomes" id="UP000504606">
    <property type="component" value="Unplaced"/>
</dbReference>
<evidence type="ECO:0000313" key="3">
    <source>
        <dbReference type="RefSeq" id="XP_052125028.1"/>
    </source>
</evidence>
<keyword evidence="2" id="KW-1185">Reference proteome</keyword>
<organism evidence="2 3">
    <name type="scientific">Frankliniella occidentalis</name>
    <name type="common">Western flower thrips</name>
    <name type="synonym">Euthrips occidentalis</name>
    <dbReference type="NCBI Taxonomy" id="133901"/>
    <lineage>
        <taxon>Eukaryota</taxon>
        <taxon>Metazoa</taxon>
        <taxon>Ecdysozoa</taxon>
        <taxon>Arthropoda</taxon>
        <taxon>Hexapoda</taxon>
        <taxon>Insecta</taxon>
        <taxon>Pterygota</taxon>
        <taxon>Neoptera</taxon>
        <taxon>Paraneoptera</taxon>
        <taxon>Thysanoptera</taxon>
        <taxon>Terebrantia</taxon>
        <taxon>Thripoidea</taxon>
        <taxon>Thripidae</taxon>
        <taxon>Frankliniella</taxon>
    </lineage>
</organism>
<dbReference type="AlphaFoldDB" id="A0A9C6X0G6"/>
<name>A0A9C6X0G6_FRAOC</name>
<protein>
    <submittedName>
        <fullName evidence="3">UPF0746 protein DDB_G0281095-like</fullName>
    </submittedName>
</protein>
<evidence type="ECO:0000313" key="2">
    <source>
        <dbReference type="Proteomes" id="UP000504606"/>
    </source>
</evidence>
<evidence type="ECO:0000256" key="1">
    <source>
        <dbReference type="SAM" id="MobiDB-lite"/>
    </source>
</evidence>
<dbReference type="OrthoDB" id="311506at2759"/>
<dbReference type="RefSeq" id="XP_052125028.1">
    <property type="nucleotide sequence ID" value="XM_052269068.1"/>
</dbReference>
<reference evidence="3" key="2">
    <citation type="submission" date="2025-08" db="UniProtKB">
        <authorList>
            <consortium name="RefSeq"/>
        </authorList>
    </citation>
    <scope>IDENTIFICATION</scope>
    <source>
        <tissue evidence="3">Whole organism</tissue>
    </source>
</reference>
<reference evidence="3" key="1">
    <citation type="journal article" date="2018" name="Proc. Natl. Acad. Sci. U.S.A.">
        <title>Phylogenomics and the evolution of hemipteroid insects.</title>
        <authorList>
            <person name="Johnson K.P."/>
            <person name="Dietrich C.H."/>
            <person name="Friedrich F."/>
            <person name="Beutel R.G."/>
            <person name="Wipfler B."/>
            <person name="Peters R.S."/>
            <person name="Allen J.M."/>
            <person name="Petersen M."/>
            <person name="Donath A."/>
            <person name="Walden K.K."/>
            <person name="Kozlov A.M."/>
            <person name="Podsiadlowski L."/>
            <person name="Mayer C."/>
            <person name="Meusemann K."/>
            <person name="Vasilikopoulos A."/>
            <person name="Waterhouse R.M."/>
            <person name="Cameron S.L."/>
            <person name="Weirauch C."/>
            <person name="Swanson D.R."/>
            <person name="Percy D.M."/>
            <person name="Hardy N.B."/>
            <person name="Terry I."/>
            <person name="Liu S."/>
            <person name="Zhou X."/>
            <person name="Misof B."/>
            <person name="Robertson H.M."/>
            <person name="Yoshizawa K."/>
        </authorList>
    </citation>
    <scope>NUCLEOTIDE SEQUENCE</scope>
    <source>
        <tissue evidence="3">Whole organism</tissue>
    </source>
</reference>
<dbReference type="GeneID" id="127749714"/>
<gene>
    <name evidence="3" type="primary">LOC127749714</name>
</gene>
<sequence length="225" mass="26568">MHRQQQEHHHQQSRQEHHQQMRQEHHQQMRQEHHQQSRQEHQQQMRQEHHQQMRQESHQQMRQEQQMRQQVVQSQQQQQQQQMRQEQQMRQQVVQSQQQQQQQQHQRRSWSSSIQQDQLRIGGSIIGQQIESRVTPVAGMSSASINQRTMVSRRSNASNISSILADSSTTSSSSMRVTSLYKSEFEPRVVGPCPAARLAGAADPSPFKHTRDTKAHKFFLPTVSN</sequence>